<feature type="compositionally biased region" description="Low complexity" evidence="1">
    <location>
        <begin position="292"/>
        <end position="305"/>
    </location>
</feature>
<reference evidence="3 4" key="1">
    <citation type="journal article" date="2015" name="Sci. Rep.">
        <title>Genome of the facultative scuticociliatosis pathogen Pseudocohnilembus persalinus provides insight into its virulence through horizontal gene transfer.</title>
        <authorList>
            <person name="Xiong J."/>
            <person name="Wang G."/>
            <person name="Cheng J."/>
            <person name="Tian M."/>
            <person name="Pan X."/>
            <person name="Warren A."/>
            <person name="Jiang C."/>
            <person name="Yuan D."/>
            <person name="Miao W."/>
        </authorList>
    </citation>
    <scope>NUCLEOTIDE SEQUENCE [LARGE SCALE GENOMIC DNA]</scope>
    <source>
        <strain evidence="3">36N120E</strain>
    </source>
</reference>
<evidence type="ECO:0000313" key="4">
    <source>
        <dbReference type="Proteomes" id="UP000054937"/>
    </source>
</evidence>
<sequence length="345" mass="40609">MNVFKELEHLELQEQRGNIKGLGILQQVSKGLQDAVFYEYYGRILKNSQFQKISQYSFEFIKALTIKMQEINLGQEVILLEQGKIDSRYLFLIEGSVQVYQNKNQKQSGIYQSIQNQNLLKEKYIQIQQISKKFSEFNSKQFYINSEAEFSVKCLSHSRFVYFKRKDFLEVLKSFPKDMNAGLIRFGALCDKVYYREQLMHIRADIIQNYMNEIIFYDIDDSDKSFLLKIPQIIFNKDGSLDIDDIEISDDSVGDSENCQNNLQNILVQNDCENENNQIQNYRTNSQILQKNNSNYQNSSNNQKKMMCSTQEKMGIERESHLNSSQKNNNNQESEWENSRVNFLN</sequence>
<dbReference type="InterPro" id="IPR018490">
    <property type="entry name" value="cNMP-bd_dom_sf"/>
</dbReference>
<feature type="region of interest" description="Disordered" evidence="1">
    <location>
        <begin position="292"/>
        <end position="345"/>
    </location>
</feature>
<dbReference type="InParanoid" id="A0A0V0R6F3"/>
<dbReference type="InterPro" id="IPR000595">
    <property type="entry name" value="cNMP-bd_dom"/>
</dbReference>
<organism evidence="3 4">
    <name type="scientific">Pseudocohnilembus persalinus</name>
    <name type="common">Ciliate</name>
    <dbReference type="NCBI Taxonomy" id="266149"/>
    <lineage>
        <taxon>Eukaryota</taxon>
        <taxon>Sar</taxon>
        <taxon>Alveolata</taxon>
        <taxon>Ciliophora</taxon>
        <taxon>Intramacronucleata</taxon>
        <taxon>Oligohymenophorea</taxon>
        <taxon>Scuticociliatia</taxon>
        <taxon>Philasterida</taxon>
        <taxon>Pseudocohnilembidae</taxon>
        <taxon>Pseudocohnilembus</taxon>
    </lineage>
</organism>
<name>A0A0V0R6F3_PSEPJ</name>
<evidence type="ECO:0000313" key="3">
    <source>
        <dbReference type="EMBL" id="KRX09736.1"/>
    </source>
</evidence>
<dbReference type="Proteomes" id="UP000054937">
    <property type="component" value="Unassembled WGS sequence"/>
</dbReference>
<keyword evidence="4" id="KW-1185">Reference proteome</keyword>
<evidence type="ECO:0000256" key="1">
    <source>
        <dbReference type="SAM" id="MobiDB-lite"/>
    </source>
</evidence>
<dbReference type="SUPFAM" id="SSF51206">
    <property type="entry name" value="cAMP-binding domain-like"/>
    <property type="match status" value="1"/>
</dbReference>
<accession>A0A0V0R6F3</accession>
<dbReference type="EMBL" id="LDAU01000044">
    <property type="protein sequence ID" value="KRX09736.1"/>
    <property type="molecule type" value="Genomic_DNA"/>
</dbReference>
<dbReference type="AlphaFoldDB" id="A0A0V0R6F3"/>
<dbReference type="InterPro" id="IPR014710">
    <property type="entry name" value="RmlC-like_jellyroll"/>
</dbReference>
<evidence type="ECO:0000259" key="2">
    <source>
        <dbReference type="PROSITE" id="PS50042"/>
    </source>
</evidence>
<feature type="domain" description="Cyclic nucleotide-binding" evidence="2">
    <location>
        <begin position="79"/>
        <end position="172"/>
    </location>
</feature>
<gene>
    <name evidence="3" type="ORF">PPERSA_02608</name>
</gene>
<feature type="compositionally biased region" description="Low complexity" evidence="1">
    <location>
        <begin position="323"/>
        <end position="333"/>
    </location>
</feature>
<dbReference type="Gene3D" id="2.60.120.10">
    <property type="entry name" value="Jelly Rolls"/>
    <property type="match status" value="1"/>
</dbReference>
<protein>
    <submittedName>
        <fullName evidence="3">Cyclic nucleotide-binding protein</fullName>
    </submittedName>
</protein>
<proteinExistence type="predicted"/>
<dbReference type="PROSITE" id="PS50042">
    <property type="entry name" value="CNMP_BINDING_3"/>
    <property type="match status" value="1"/>
</dbReference>
<comment type="caution">
    <text evidence="3">The sequence shown here is derived from an EMBL/GenBank/DDBJ whole genome shotgun (WGS) entry which is preliminary data.</text>
</comment>